<evidence type="ECO:0000259" key="1">
    <source>
        <dbReference type="Pfam" id="PF03184"/>
    </source>
</evidence>
<feature type="domain" description="DDE-1" evidence="1">
    <location>
        <begin position="2"/>
        <end position="137"/>
    </location>
</feature>
<dbReference type="PANTHER" id="PTHR19303">
    <property type="entry name" value="TRANSPOSON"/>
    <property type="match status" value="1"/>
</dbReference>
<name>A0A2S2Q5J8_9HEMI</name>
<reference evidence="2" key="1">
    <citation type="submission" date="2018-04" db="EMBL/GenBank/DDBJ databases">
        <title>Transcriptome assembly of Sipha flava.</title>
        <authorList>
            <person name="Scully E.D."/>
            <person name="Geib S.M."/>
            <person name="Palmer N.A."/>
            <person name="Koch K."/>
            <person name="Bradshaw J."/>
            <person name="Heng-Moss T."/>
            <person name="Sarath G."/>
        </authorList>
    </citation>
    <scope>NUCLEOTIDE SEQUENCE</scope>
</reference>
<dbReference type="InterPro" id="IPR004875">
    <property type="entry name" value="DDE_SF_endonuclease_dom"/>
</dbReference>
<accession>A0A2S2Q5J8</accession>
<dbReference type="AlphaFoldDB" id="A0A2S2Q5J8"/>
<dbReference type="EMBL" id="GGMS01003830">
    <property type="protein sequence ID" value="MBY73033.1"/>
    <property type="molecule type" value="Transcribed_RNA"/>
</dbReference>
<organism evidence="2">
    <name type="scientific">Sipha flava</name>
    <name type="common">yellow sugarcane aphid</name>
    <dbReference type="NCBI Taxonomy" id="143950"/>
    <lineage>
        <taxon>Eukaryota</taxon>
        <taxon>Metazoa</taxon>
        <taxon>Ecdysozoa</taxon>
        <taxon>Arthropoda</taxon>
        <taxon>Hexapoda</taxon>
        <taxon>Insecta</taxon>
        <taxon>Pterygota</taxon>
        <taxon>Neoptera</taxon>
        <taxon>Paraneoptera</taxon>
        <taxon>Hemiptera</taxon>
        <taxon>Sternorrhyncha</taxon>
        <taxon>Aphidomorpha</taxon>
        <taxon>Aphidoidea</taxon>
        <taxon>Aphididae</taxon>
        <taxon>Sipha</taxon>
    </lineage>
</organism>
<dbReference type="GO" id="GO:0005634">
    <property type="term" value="C:nucleus"/>
    <property type="evidence" value="ECO:0007669"/>
    <property type="project" value="TreeGrafter"/>
</dbReference>
<dbReference type="Pfam" id="PF03184">
    <property type="entry name" value="DDE_1"/>
    <property type="match status" value="1"/>
</dbReference>
<proteinExistence type="predicted"/>
<protein>
    <submittedName>
        <fullName evidence="2">Tigger transposable element-derived protein 4</fullName>
    </submittedName>
</protein>
<dbReference type="PANTHER" id="PTHR19303:SF73">
    <property type="entry name" value="PROTEIN PDC2"/>
    <property type="match status" value="1"/>
</dbReference>
<sequence length="141" mass="16538">MTGTDKIKPLLIGKSAKPRCFKGIKTYPLDYELNKKAWMTSVLFEKWLSNFDKKMSLIGKKVLFFIDNYTAHKTKKKFNSIKVEFFPPNTTSQLQPMDQGIIQNIKILYRKEVIRKMVNDINEGRSFSINLLQTMRMCYKA</sequence>
<evidence type="ECO:0000313" key="2">
    <source>
        <dbReference type="EMBL" id="MBY73033.1"/>
    </source>
</evidence>
<dbReference type="GO" id="GO:0003677">
    <property type="term" value="F:DNA binding"/>
    <property type="evidence" value="ECO:0007669"/>
    <property type="project" value="TreeGrafter"/>
</dbReference>
<dbReference type="InterPro" id="IPR050863">
    <property type="entry name" value="CenT-Element_Derived"/>
</dbReference>
<gene>
    <name evidence="2" type="primary">Tigd4_14</name>
    <name evidence="2" type="ORF">g.6029</name>
</gene>
<dbReference type="OrthoDB" id="155630at2759"/>